<dbReference type="AlphaFoldDB" id="A0A1W1HI71"/>
<keyword evidence="2" id="KW-1185">Reference proteome</keyword>
<protein>
    <submittedName>
        <fullName evidence="1">Uncharacterized protein</fullName>
    </submittedName>
</protein>
<accession>A0A1W1HI71</accession>
<dbReference type="EMBL" id="FWEV01000298">
    <property type="protein sequence ID" value="SLM32068.1"/>
    <property type="molecule type" value="Genomic_DNA"/>
</dbReference>
<evidence type="ECO:0000313" key="2">
    <source>
        <dbReference type="Proteomes" id="UP000191931"/>
    </source>
</evidence>
<proteinExistence type="predicted"/>
<dbReference type="Proteomes" id="UP000191931">
    <property type="component" value="Unassembled WGS sequence"/>
</dbReference>
<evidence type="ECO:0000313" key="1">
    <source>
        <dbReference type="EMBL" id="SLM32068.1"/>
    </source>
</evidence>
<name>A0A1W1HI71_9BACT</name>
<sequence>MGIRYFSSLFLKKMEKSIDVIPNYGNSFTTSDRTMHVVSEIVKPVKL</sequence>
<gene>
    <name evidence="1" type="ORF">MTBBW1_550018</name>
</gene>
<organism evidence="1 2">
    <name type="scientific">Desulfamplus magnetovallimortis</name>
    <dbReference type="NCBI Taxonomy" id="1246637"/>
    <lineage>
        <taxon>Bacteria</taxon>
        <taxon>Pseudomonadati</taxon>
        <taxon>Thermodesulfobacteriota</taxon>
        <taxon>Desulfobacteria</taxon>
        <taxon>Desulfobacterales</taxon>
        <taxon>Desulfobacteraceae</taxon>
        <taxon>Desulfamplus</taxon>
    </lineage>
</organism>
<reference evidence="1 2" key="1">
    <citation type="submission" date="2017-03" db="EMBL/GenBank/DDBJ databases">
        <authorList>
            <person name="Afonso C.L."/>
            <person name="Miller P.J."/>
            <person name="Scott M.A."/>
            <person name="Spackman E."/>
            <person name="Goraichik I."/>
            <person name="Dimitrov K.M."/>
            <person name="Suarez D.L."/>
            <person name="Swayne D.E."/>
        </authorList>
    </citation>
    <scope>NUCLEOTIDE SEQUENCE [LARGE SCALE GENOMIC DNA]</scope>
    <source>
        <strain evidence="1">PRJEB14757</strain>
    </source>
</reference>